<evidence type="ECO:0000313" key="3">
    <source>
        <dbReference type="Proteomes" id="UP000824120"/>
    </source>
</evidence>
<evidence type="ECO:0000256" key="1">
    <source>
        <dbReference type="SAM" id="MobiDB-lite"/>
    </source>
</evidence>
<feature type="compositionally biased region" description="Polar residues" evidence="1">
    <location>
        <begin position="1"/>
        <end position="11"/>
    </location>
</feature>
<reference evidence="2 3" key="1">
    <citation type="submission" date="2020-09" db="EMBL/GenBank/DDBJ databases">
        <title>De no assembly of potato wild relative species, Solanum commersonii.</title>
        <authorList>
            <person name="Cho K."/>
        </authorList>
    </citation>
    <scope>NUCLEOTIDE SEQUENCE [LARGE SCALE GENOMIC DNA]</scope>
    <source>
        <strain evidence="2">LZ3.2</strain>
        <tissue evidence="2">Leaf</tissue>
    </source>
</reference>
<dbReference type="EMBL" id="JACXVP010000009">
    <property type="protein sequence ID" value="KAG5586463.1"/>
    <property type="molecule type" value="Genomic_DNA"/>
</dbReference>
<dbReference type="AlphaFoldDB" id="A0A9J5XFP3"/>
<gene>
    <name evidence="2" type="ORF">H5410_046897</name>
</gene>
<name>A0A9J5XFP3_SOLCO</name>
<keyword evidence="3" id="KW-1185">Reference proteome</keyword>
<sequence>MGIDSTRLTSSKSEREKVTGSRTLVHTSTEGELLKWKRSELLSKAVHDPLARLPTLPTPFAPTTTSHDLQLSWCDDMSQFMFEVEWFETEPSEEVKVDMEDILNESVTHLKANNYEVRCSCGLVTLLLFPNDPNQKHDAKLGKNIKSSKWRDRVHLRDWEKSPISHYHRPNELQQMWNPVAHRNCKSLWPRSRCVKFSGSLLRVTCTAARRDHDEFIKANVQKSDSVYHSLPKNDPTTSPCIKSIAPMNHIFQESPSRICSSLKSPPSSPSIMEGLLVDVGKLIVQHMQDVEAGLDSQDGDRKRYPEKPIHSFKKREPGNMLTKWKINVNDPTFGTFARATLYSARRWPSDLVHISGLVYKLDAHIHSHIHELVRHLPISLEESSLALGTVSSTLTTFMHVQTIHKERMARMEKRHE</sequence>
<protein>
    <submittedName>
        <fullName evidence="2">Uncharacterized protein</fullName>
    </submittedName>
</protein>
<accession>A0A9J5XFP3</accession>
<organism evidence="2 3">
    <name type="scientific">Solanum commersonii</name>
    <name type="common">Commerson's wild potato</name>
    <name type="synonym">Commerson's nightshade</name>
    <dbReference type="NCBI Taxonomy" id="4109"/>
    <lineage>
        <taxon>Eukaryota</taxon>
        <taxon>Viridiplantae</taxon>
        <taxon>Streptophyta</taxon>
        <taxon>Embryophyta</taxon>
        <taxon>Tracheophyta</taxon>
        <taxon>Spermatophyta</taxon>
        <taxon>Magnoliopsida</taxon>
        <taxon>eudicotyledons</taxon>
        <taxon>Gunneridae</taxon>
        <taxon>Pentapetalae</taxon>
        <taxon>asterids</taxon>
        <taxon>lamiids</taxon>
        <taxon>Solanales</taxon>
        <taxon>Solanaceae</taxon>
        <taxon>Solanoideae</taxon>
        <taxon>Solaneae</taxon>
        <taxon>Solanum</taxon>
    </lineage>
</organism>
<proteinExistence type="predicted"/>
<dbReference type="Proteomes" id="UP000824120">
    <property type="component" value="Chromosome 9"/>
</dbReference>
<comment type="caution">
    <text evidence="2">The sequence shown here is derived from an EMBL/GenBank/DDBJ whole genome shotgun (WGS) entry which is preliminary data.</text>
</comment>
<feature type="region of interest" description="Disordered" evidence="1">
    <location>
        <begin position="1"/>
        <end position="24"/>
    </location>
</feature>
<evidence type="ECO:0000313" key="2">
    <source>
        <dbReference type="EMBL" id="KAG5586463.1"/>
    </source>
</evidence>